<dbReference type="AlphaFoldDB" id="A0AAW5QXT6"/>
<comment type="caution">
    <text evidence="3">The sequence shown here is derived from an EMBL/GenBank/DDBJ whole genome shotgun (WGS) entry which is preliminary data.</text>
</comment>
<dbReference type="CDD" id="cd03051">
    <property type="entry name" value="GST_N_GTT2_like"/>
    <property type="match status" value="1"/>
</dbReference>
<evidence type="ECO:0000313" key="3">
    <source>
        <dbReference type="EMBL" id="MCT8971105.1"/>
    </source>
</evidence>
<dbReference type="PROSITE" id="PS50404">
    <property type="entry name" value="GST_NTER"/>
    <property type="match status" value="1"/>
</dbReference>
<dbReference type="SUPFAM" id="SSF52833">
    <property type="entry name" value="Thioredoxin-like"/>
    <property type="match status" value="1"/>
</dbReference>
<evidence type="ECO:0000259" key="2">
    <source>
        <dbReference type="PROSITE" id="PS50405"/>
    </source>
</evidence>
<dbReference type="Gene3D" id="1.20.1050.10">
    <property type="match status" value="1"/>
</dbReference>
<dbReference type="InterPro" id="IPR034345">
    <property type="entry name" value="Gtt2-like_N"/>
</dbReference>
<dbReference type="SFLD" id="SFLDG00358">
    <property type="entry name" value="Main_(cytGST)"/>
    <property type="match status" value="1"/>
</dbReference>
<evidence type="ECO:0000313" key="4">
    <source>
        <dbReference type="Proteomes" id="UP001320898"/>
    </source>
</evidence>
<dbReference type="PROSITE" id="PS50405">
    <property type="entry name" value="GST_CTER"/>
    <property type="match status" value="1"/>
</dbReference>
<dbReference type="CDD" id="cd03182">
    <property type="entry name" value="GST_C_GTT2_like"/>
    <property type="match status" value="1"/>
</dbReference>
<gene>
    <name evidence="3" type="ORF">MUB46_04455</name>
</gene>
<dbReference type="SUPFAM" id="SSF47616">
    <property type="entry name" value="GST C-terminal domain-like"/>
    <property type="match status" value="1"/>
</dbReference>
<dbReference type="InterPro" id="IPR036282">
    <property type="entry name" value="Glutathione-S-Trfase_C_sf"/>
</dbReference>
<dbReference type="Pfam" id="PF13410">
    <property type="entry name" value="GST_C_2"/>
    <property type="match status" value="1"/>
</dbReference>
<dbReference type="InterPro" id="IPR036249">
    <property type="entry name" value="Thioredoxin-like_sf"/>
</dbReference>
<accession>A0AAW5QXT6</accession>
<dbReference type="PANTHER" id="PTHR44051">
    <property type="entry name" value="GLUTATHIONE S-TRANSFERASE-RELATED"/>
    <property type="match status" value="1"/>
</dbReference>
<dbReference type="RefSeq" id="WP_261614677.1">
    <property type="nucleotide sequence ID" value="NZ_JALIDZ010000002.1"/>
</dbReference>
<dbReference type="SFLD" id="SFLDS00019">
    <property type="entry name" value="Glutathione_Transferase_(cytos"/>
    <property type="match status" value="1"/>
</dbReference>
<protein>
    <submittedName>
        <fullName evidence="3">Glutathione S-transferase</fullName>
    </submittedName>
</protein>
<name>A0AAW5QXT6_9HYPH</name>
<proteinExistence type="predicted"/>
<dbReference type="InterPro" id="IPR040079">
    <property type="entry name" value="Glutathione_S-Trfase"/>
</dbReference>
<dbReference type="PANTHER" id="PTHR44051:SF8">
    <property type="entry name" value="GLUTATHIONE S-TRANSFERASE GSTA"/>
    <property type="match status" value="1"/>
</dbReference>
<dbReference type="InterPro" id="IPR034346">
    <property type="entry name" value="Gtt2-like_C"/>
</dbReference>
<reference evidence="3 4" key="1">
    <citation type="submission" date="2022-04" db="EMBL/GenBank/DDBJ databases">
        <authorList>
            <person name="Ye Y.-Q."/>
            <person name="Du Z.-J."/>
        </authorList>
    </citation>
    <scope>NUCLEOTIDE SEQUENCE [LARGE SCALE GENOMIC DNA]</scope>
    <source>
        <strain evidence="3 4">A6E488</strain>
    </source>
</reference>
<organism evidence="3 4">
    <name type="scientific">Microbaculum marinisediminis</name>
    <dbReference type="NCBI Taxonomy" id="2931392"/>
    <lineage>
        <taxon>Bacteria</taxon>
        <taxon>Pseudomonadati</taxon>
        <taxon>Pseudomonadota</taxon>
        <taxon>Alphaproteobacteria</taxon>
        <taxon>Hyphomicrobiales</taxon>
        <taxon>Tepidamorphaceae</taxon>
        <taxon>Microbaculum</taxon>
    </lineage>
</organism>
<dbReference type="Gene3D" id="3.40.30.10">
    <property type="entry name" value="Glutaredoxin"/>
    <property type="match status" value="1"/>
</dbReference>
<dbReference type="InterPro" id="IPR010987">
    <property type="entry name" value="Glutathione-S-Trfase_C-like"/>
</dbReference>
<feature type="domain" description="GST C-terminal" evidence="2">
    <location>
        <begin position="86"/>
        <end position="203"/>
    </location>
</feature>
<dbReference type="InterPro" id="IPR004045">
    <property type="entry name" value="Glutathione_S-Trfase_N"/>
</dbReference>
<dbReference type="EMBL" id="JALIDZ010000002">
    <property type="protein sequence ID" value="MCT8971105.1"/>
    <property type="molecule type" value="Genomic_DNA"/>
</dbReference>
<dbReference type="Proteomes" id="UP001320898">
    <property type="component" value="Unassembled WGS sequence"/>
</dbReference>
<keyword evidence="4" id="KW-1185">Reference proteome</keyword>
<evidence type="ECO:0000259" key="1">
    <source>
        <dbReference type="PROSITE" id="PS50404"/>
    </source>
</evidence>
<dbReference type="Pfam" id="PF13409">
    <property type="entry name" value="GST_N_2"/>
    <property type="match status" value="1"/>
</dbReference>
<sequence>MKLYTSTRAPNPRRVDIFLAEKGIEVPRVEIDIMKQEHKAPDFIARNPMMRVPVLELDDGTHIAESIAICRYFEELQPAPPLFGVDMLDRALVEMWQRRMELDLMVPVAMAFRHTHPAMAELETPQVAEWGEVNKPRIFTMLDWLDGELADRPFIAGQRYTVADITALVAIDFMRPVRLGVPESCTNVLRWYADVSGRPSAGA</sequence>
<feature type="domain" description="GST N-terminal" evidence="1">
    <location>
        <begin position="1"/>
        <end position="81"/>
    </location>
</feature>